<dbReference type="EMBL" id="CM040999">
    <property type="protein sequence ID" value="MCJ8747493.1"/>
    <property type="molecule type" value="Genomic_DNA"/>
</dbReference>
<comment type="caution">
    <text evidence="1">The sequence shown here is derived from an EMBL/GenBank/DDBJ whole genome shotgun (WGS) entry which is preliminary data.</text>
</comment>
<evidence type="ECO:0000313" key="1">
    <source>
        <dbReference type="EMBL" id="MCJ8747493.1"/>
    </source>
</evidence>
<protein>
    <submittedName>
        <fullName evidence="1">Uncharacterized protein</fullName>
    </submittedName>
</protein>
<gene>
    <name evidence="1" type="ORF">PDJAM_G00154060</name>
</gene>
<accession>A0ACC5ZH46</accession>
<reference evidence="1" key="1">
    <citation type="submission" date="2020-02" db="EMBL/GenBank/DDBJ databases">
        <title>Genome sequencing of the panga catfish, Pangasius djambal.</title>
        <authorList>
            <person name="Wen M."/>
            <person name="Zahm M."/>
            <person name="Roques C."/>
            <person name="Cabau C."/>
            <person name="Klopp C."/>
            <person name="Donnadieu C."/>
            <person name="Jouanno E."/>
            <person name="Avarre J.-C."/>
            <person name="Campet M."/>
            <person name="Ha T."/>
            <person name="Dugue R."/>
            <person name="Lampietro C."/>
            <person name="Louis A."/>
            <person name="Herpin A."/>
            <person name="Echchiki A."/>
            <person name="Berthelot C."/>
            <person name="Parey E."/>
            <person name="Roest-Crollius H."/>
            <person name="Braasch I."/>
            <person name="Postlethwait J.H."/>
            <person name="Bobe J."/>
            <person name="Montfort J."/>
            <person name="Bouchez O."/>
            <person name="Begum T."/>
            <person name="Schartl M."/>
            <person name="Gustiano R."/>
            <person name="Guiguen Y."/>
        </authorList>
    </citation>
    <scope>NUCLEOTIDE SEQUENCE</scope>
    <source>
        <strain evidence="1">Pdj_M5554</strain>
    </source>
</reference>
<name>A0ACC5ZH46_9TELE</name>
<dbReference type="Proteomes" id="UP000830395">
    <property type="component" value="Chromosome 25"/>
</dbReference>
<proteinExistence type="predicted"/>
<evidence type="ECO:0000313" key="2">
    <source>
        <dbReference type="Proteomes" id="UP000830395"/>
    </source>
</evidence>
<keyword evidence="2" id="KW-1185">Reference proteome</keyword>
<organism evidence="1 2">
    <name type="scientific">Pangasius djambal</name>
    <dbReference type="NCBI Taxonomy" id="1691987"/>
    <lineage>
        <taxon>Eukaryota</taxon>
        <taxon>Metazoa</taxon>
        <taxon>Chordata</taxon>
        <taxon>Craniata</taxon>
        <taxon>Vertebrata</taxon>
        <taxon>Euteleostomi</taxon>
        <taxon>Actinopterygii</taxon>
        <taxon>Neopterygii</taxon>
        <taxon>Teleostei</taxon>
        <taxon>Ostariophysi</taxon>
        <taxon>Siluriformes</taxon>
        <taxon>Pangasiidae</taxon>
        <taxon>Pangasius</taxon>
    </lineage>
</organism>
<sequence length="107" mass="12340">MVVAFTTPDSSLPRTEKHNKMLCESSLRSMGYQEHIQQIDSHPRGIVLRELVSDHGHSTDQNVHLYKPQRIPVYTRWFGHSRPSESHHAERGRTTTAQTFMKSDSRA</sequence>